<accession>A0AAJ1JPF7</accession>
<comment type="caution">
    <text evidence="2">The sequence shown here is derived from an EMBL/GenBank/DDBJ whole genome shotgun (WGS) entry which is preliminary data.</text>
</comment>
<dbReference type="Proteomes" id="UP001147046">
    <property type="component" value="Unassembled WGS sequence"/>
</dbReference>
<protein>
    <submittedName>
        <fullName evidence="2">Uncharacterized protein</fullName>
    </submittedName>
</protein>
<reference evidence="2" key="1">
    <citation type="submission" date="2022-01" db="EMBL/GenBank/DDBJ databases">
        <title>Genetic Characterization of Carbapenem-resistant Citrobacter spp. from China: a multicenter study.</title>
        <authorList>
            <person name="Ye L."/>
        </authorList>
    </citation>
    <scope>NUCLEOTIDE SEQUENCE</scope>
    <source>
        <strain evidence="2">IR5464</strain>
    </source>
</reference>
<evidence type="ECO:0000313" key="3">
    <source>
        <dbReference type="Proteomes" id="UP001147046"/>
    </source>
</evidence>
<proteinExistence type="predicted"/>
<name>A0AAJ1JPF7_9ENTR</name>
<organism evidence="2 3">
    <name type="scientific">Citrobacter portucalensis</name>
    <dbReference type="NCBI Taxonomy" id="1639133"/>
    <lineage>
        <taxon>Bacteria</taxon>
        <taxon>Pseudomonadati</taxon>
        <taxon>Pseudomonadota</taxon>
        <taxon>Gammaproteobacteria</taxon>
        <taxon>Enterobacterales</taxon>
        <taxon>Enterobacteriaceae</taxon>
        <taxon>Citrobacter</taxon>
        <taxon>Citrobacter freundii complex</taxon>
    </lineage>
</organism>
<dbReference type="RefSeq" id="WP_139154769.1">
    <property type="nucleotide sequence ID" value="NZ_JAKIHV010000008.1"/>
</dbReference>
<dbReference type="EMBL" id="JAKIHV010000008">
    <property type="protein sequence ID" value="MDE9624330.1"/>
    <property type="molecule type" value="Genomic_DNA"/>
</dbReference>
<evidence type="ECO:0000256" key="1">
    <source>
        <dbReference type="SAM" id="MobiDB-lite"/>
    </source>
</evidence>
<gene>
    <name evidence="2" type="ORF">L2102_13450</name>
</gene>
<sequence>MSDSKMFIRYTGQEINPQSACRDNLRVVLDRMAGSNSSQKPDTAGVSGLTGGDNSDSLLPVLILCLLLLSTV</sequence>
<dbReference type="AlphaFoldDB" id="A0AAJ1JPF7"/>
<feature type="region of interest" description="Disordered" evidence="1">
    <location>
        <begin position="32"/>
        <end position="53"/>
    </location>
</feature>
<evidence type="ECO:0000313" key="2">
    <source>
        <dbReference type="EMBL" id="MDE9624330.1"/>
    </source>
</evidence>